<evidence type="ECO:0000313" key="3">
    <source>
        <dbReference type="Proteomes" id="UP000828390"/>
    </source>
</evidence>
<dbReference type="Proteomes" id="UP000828390">
    <property type="component" value="Unassembled WGS sequence"/>
</dbReference>
<comment type="caution">
    <text evidence="2">The sequence shown here is derived from an EMBL/GenBank/DDBJ whole genome shotgun (WGS) entry which is preliminary data.</text>
</comment>
<evidence type="ECO:0000313" key="2">
    <source>
        <dbReference type="EMBL" id="KAH3741266.1"/>
    </source>
</evidence>
<gene>
    <name evidence="2" type="ORF">DPMN_047988</name>
</gene>
<evidence type="ECO:0000256" key="1">
    <source>
        <dbReference type="SAM" id="MobiDB-lite"/>
    </source>
</evidence>
<name>A0A9D4I3K4_DREPO</name>
<dbReference type="AlphaFoldDB" id="A0A9D4I3K4"/>
<protein>
    <submittedName>
        <fullName evidence="2">Uncharacterized protein</fullName>
    </submittedName>
</protein>
<reference evidence="2" key="1">
    <citation type="journal article" date="2019" name="bioRxiv">
        <title>The Genome of the Zebra Mussel, Dreissena polymorpha: A Resource for Invasive Species Research.</title>
        <authorList>
            <person name="McCartney M.A."/>
            <person name="Auch B."/>
            <person name="Kono T."/>
            <person name="Mallez S."/>
            <person name="Zhang Y."/>
            <person name="Obille A."/>
            <person name="Becker A."/>
            <person name="Abrahante J.E."/>
            <person name="Garbe J."/>
            <person name="Badalamenti J.P."/>
            <person name="Herman A."/>
            <person name="Mangelson H."/>
            <person name="Liachko I."/>
            <person name="Sullivan S."/>
            <person name="Sone E.D."/>
            <person name="Koren S."/>
            <person name="Silverstein K.A.T."/>
            <person name="Beckman K.B."/>
            <person name="Gohl D.M."/>
        </authorList>
    </citation>
    <scope>NUCLEOTIDE SEQUENCE</scope>
    <source>
        <strain evidence="2">Duluth1</strain>
        <tissue evidence="2">Whole animal</tissue>
    </source>
</reference>
<proteinExistence type="predicted"/>
<feature type="compositionally biased region" description="Pro residues" evidence="1">
    <location>
        <begin position="115"/>
        <end position="125"/>
    </location>
</feature>
<reference evidence="2" key="2">
    <citation type="submission" date="2020-11" db="EMBL/GenBank/DDBJ databases">
        <authorList>
            <person name="McCartney M.A."/>
            <person name="Auch B."/>
            <person name="Kono T."/>
            <person name="Mallez S."/>
            <person name="Becker A."/>
            <person name="Gohl D.M."/>
            <person name="Silverstein K.A.T."/>
            <person name="Koren S."/>
            <person name="Bechman K.B."/>
            <person name="Herman A."/>
            <person name="Abrahante J.E."/>
            <person name="Garbe J."/>
        </authorList>
    </citation>
    <scope>NUCLEOTIDE SEQUENCE</scope>
    <source>
        <strain evidence="2">Duluth1</strain>
        <tissue evidence="2">Whole animal</tissue>
    </source>
</reference>
<sequence>MMTMQDPSGHRLKFLFTLKKSPTQHHLHPLSPSHLQLDFQHQYKNLQEQLPPATPLFDEFPAPAPLSPLPSGTSTLQDLPLATPNYAPPSPLKDDLQTPVPASPLQSNTLQDLPPATPNYAPPSPLQDDLQIPVPASPLQSNTLQDLPPATPTPLDQDELYTIATPTPAANMYKPTPSAKLLRFKARSMLVDGNMPLYPSAKRDWATVEEESILVLPNLLWPPKNWRRLTPDQRLLAVEFASMSLTQTENNSSLLLPERSFLIHNFHFLVLPGSAGFPLDNKAKARLYTYQSLLDIANGKDQSPLANQTGLLKALLSSRSLQRSWKKSVTFLLECKYYFKVKIFKMDCVFQDKLQTEYKCVRINIIILVLTDGRTNGPT</sequence>
<accession>A0A9D4I3K4</accession>
<feature type="region of interest" description="Disordered" evidence="1">
    <location>
        <begin position="53"/>
        <end position="155"/>
    </location>
</feature>
<organism evidence="2 3">
    <name type="scientific">Dreissena polymorpha</name>
    <name type="common">Zebra mussel</name>
    <name type="synonym">Mytilus polymorpha</name>
    <dbReference type="NCBI Taxonomy" id="45954"/>
    <lineage>
        <taxon>Eukaryota</taxon>
        <taxon>Metazoa</taxon>
        <taxon>Spiralia</taxon>
        <taxon>Lophotrochozoa</taxon>
        <taxon>Mollusca</taxon>
        <taxon>Bivalvia</taxon>
        <taxon>Autobranchia</taxon>
        <taxon>Heteroconchia</taxon>
        <taxon>Euheterodonta</taxon>
        <taxon>Imparidentia</taxon>
        <taxon>Neoheterodontei</taxon>
        <taxon>Myida</taxon>
        <taxon>Dreissenoidea</taxon>
        <taxon>Dreissenidae</taxon>
        <taxon>Dreissena</taxon>
    </lineage>
</organism>
<keyword evidence="3" id="KW-1185">Reference proteome</keyword>
<dbReference type="EMBL" id="JAIWYP010000011">
    <property type="protein sequence ID" value="KAH3741266.1"/>
    <property type="molecule type" value="Genomic_DNA"/>
</dbReference>